<evidence type="ECO:0000256" key="4">
    <source>
        <dbReference type="HAMAP-Rule" id="MF_00562"/>
    </source>
</evidence>
<dbReference type="AlphaFoldDB" id="A0ABD5ZPX7"/>
<keyword evidence="6" id="KW-1185">Reference proteome</keyword>
<dbReference type="InterPro" id="IPR018033">
    <property type="entry name" value="Deacylase_DtdA_archaea"/>
</dbReference>
<gene>
    <name evidence="4" type="primary">dtdA</name>
    <name evidence="5" type="ORF">ACFQJ4_09960</name>
</gene>
<dbReference type="HAMAP" id="MF_00562">
    <property type="entry name" value="Deacylase_DtdA"/>
    <property type="match status" value="1"/>
</dbReference>
<dbReference type="Gene3D" id="3.40.630.50">
    <property type="entry name" value="AF0625-like"/>
    <property type="match status" value="1"/>
</dbReference>
<evidence type="ECO:0000256" key="2">
    <source>
        <dbReference type="ARBA" id="ARBA00022801"/>
    </source>
</evidence>
<comment type="similarity">
    <text evidence="4">Belongs to the DtdA deacylase family.</text>
</comment>
<evidence type="ECO:0000256" key="3">
    <source>
        <dbReference type="ARBA" id="ARBA00022833"/>
    </source>
</evidence>
<keyword evidence="3 4" id="KW-0862">Zinc</keyword>
<proteinExistence type="inferred from homology"/>
<accession>A0ABD5ZPX7</accession>
<dbReference type="Proteomes" id="UP001596398">
    <property type="component" value="Unassembled WGS sequence"/>
</dbReference>
<evidence type="ECO:0000313" key="5">
    <source>
        <dbReference type="EMBL" id="MFC7235637.1"/>
    </source>
</evidence>
<evidence type="ECO:0000256" key="1">
    <source>
        <dbReference type="ARBA" id="ARBA00022723"/>
    </source>
</evidence>
<protein>
    <recommendedName>
        <fullName evidence="4">D-aminoacyl-tRNA deacylase</fullName>
        <ecNumber evidence="4">3.1.1.96</ecNumber>
    </recommendedName>
</protein>
<dbReference type="Pfam" id="PF04414">
    <property type="entry name" value="tRNA_deacylase"/>
    <property type="match status" value="1"/>
</dbReference>
<keyword evidence="1 4" id="KW-0479">Metal-binding</keyword>
<dbReference type="NCBIfam" id="NF011435">
    <property type="entry name" value="PRK14866.1-1"/>
    <property type="match status" value="1"/>
</dbReference>
<dbReference type="GeneID" id="79267334"/>
<evidence type="ECO:0000313" key="6">
    <source>
        <dbReference type="Proteomes" id="UP001596398"/>
    </source>
</evidence>
<organism evidence="5 6">
    <name type="scientific">Halosegnis marinus</name>
    <dbReference type="NCBI Taxonomy" id="3034023"/>
    <lineage>
        <taxon>Archaea</taxon>
        <taxon>Methanobacteriati</taxon>
        <taxon>Methanobacteriota</taxon>
        <taxon>Stenosarchaea group</taxon>
        <taxon>Halobacteria</taxon>
        <taxon>Halobacteriales</taxon>
        <taxon>Natronomonadaceae</taxon>
        <taxon>Halosegnis</taxon>
    </lineage>
</organism>
<name>A0ABD5ZPX7_9EURY</name>
<comment type="subunit">
    <text evidence="4">Monomer.</text>
</comment>
<dbReference type="EMBL" id="JBHTAP010000001">
    <property type="protein sequence ID" value="MFC7235637.1"/>
    <property type="molecule type" value="Genomic_DNA"/>
</dbReference>
<comment type="catalytic activity">
    <reaction evidence="4">
        <text>a D-aminoacyl-tRNA + H2O = a tRNA + a D-alpha-amino acid + H(+)</text>
        <dbReference type="Rhea" id="RHEA:13953"/>
        <dbReference type="Rhea" id="RHEA-COMP:10123"/>
        <dbReference type="Rhea" id="RHEA-COMP:10124"/>
        <dbReference type="ChEBI" id="CHEBI:15377"/>
        <dbReference type="ChEBI" id="CHEBI:15378"/>
        <dbReference type="ChEBI" id="CHEBI:59871"/>
        <dbReference type="ChEBI" id="CHEBI:78442"/>
        <dbReference type="ChEBI" id="CHEBI:79333"/>
        <dbReference type="EC" id="3.1.1.96"/>
    </reaction>
</comment>
<comment type="cofactor">
    <cofactor evidence="4">
        <name>Zn(2+)</name>
        <dbReference type="ChEBI" id="CHEBI:29105"/>
    </cofactor>
    <text evidence="4">Binds 2 Zn(2+) ions per subunit.</text>
</comment>
<dbReference type="SUPFAM" id="SSF142535">
    <property type="entry name" value="AF0625-like"/>
    <property type="match status" value="1"/>
</dbReference>
<dbReference type="InterPro" id="IPR007508">
    <property type="entry name" value="DtdA"/>
</dbReference>
<dbReference type="RefSeq" id="WP_276233774.1">
    <property type="nucleotide sequence ID" value="NZ_CP119802.1"/>
</dbReference>
<dbReference type="Gene3D" id="3.40.50.10700">
    <property type="entry name" value="AF0625-like"/>
    <property type="match status" value="1"/>
</dbReference>
<dbReference type="EC" id="3.1.1.96" evidence="4"/>
<dbReference type="PANTHER" id="PTHR34667">
    <property type="entry name" value="D-AMINOACYL-TRNA DEACYLASE"/>
    <property type="match status" value="1"/>
</dbReference>
<keyword evidence="2 4" id="KW-0378">Hydrolase</keyword>
<sequence>MLAVVVSRADRASEHIGERLLALGDWTDHEDADRADAAGGGTYYRTGGAELRTFDELHIRAEGLAEAFDDPDLLFVASRHSGDTGPLLTAHPTGNPGPAEFGGEAESFARAAPNALSALLSAFDEHAPEGYGVAMECTHHGPTDLDVPSLFVELGSDDEQWDDPEGASAVARAILDCRGVAPDRERQLVGFGGGHYAPRFERVVRETDWAVGHVLADWSLEDMAHPREARGVVAAAFERSAAEHALVEGDRPVLREVIDDLGYRVVSETWARETTGVPLGTVEELESALAPVDEGLRFGDPGAGYEGEFATTELPAELVEEAANVDTGAARDAVAGVALAFETEQGGTRPVGRVALAPGATPDDLVAALADVLRAKYDTVEIADGAVLAREETFVPEKAATLGVGEGPAFGKLAAGEAVEVDGRTIEPHAVHEERELRFAY</sequence>
<comment type="catalytic activity">
    <reaction evidence="4">
        <text>glycyl-tRNA(Ala) + H2O = tRNA(Ala) + glycine + H(+)</text>
        <dbReference type="Rhea" id="RHEA:53744"/>
        <dbReference type="Rhea" id="RHEA-COMP:9657"/>
        <dbReference type="Rhea" id="RHEA-COMP:13640"/>
        <dbReference type="ChEBI" id="CHEBI:15377"/>
        <dbReference type="ChEBI" id="CHEBI:15378"/>
        <dbReference type="ChEBI" id="CHEBI:57305"/>
        <dbReference type="ChEBI" id="CHEBI:78442"/>
        <dbReference type="ChEBI" id="CHEBI:78522"/>
        <dbReference type="EC" id="3.1.1.96"/>
    </reaction>
</comment>
<dbReference type="GO" id="GO:0051499">
    <property type="term" value="F:D-aminoacyl-tRNA deacylase activity"/>
    <property type="evidence" value="ECO:0007669"/>
    <property type="project" value="UniProtKB-UniRule"/>
</dbReference>
<comment type="caution">
    <text evidence="5">The sequence shown here is derived from an EMBL/GenBank/DDBJ whole genome shotgun (WGS) entry which is preliminary data.</text>
</comment>
<reference evidence="5 6" key="1">
    <citation type="journal article" date="2019" name="Int. J. Syst. Evol. Microbiol.">
        <title>The Global Catalogue of Microorganisms (GCM) 10K type strain sequencing project: providing services to taxonomists for standard genome sequencing and annotation.</title>
        <authorList>
            <consortium name="The Broad Institute Genomics Platform"/>
            <consortium name="The Broad Institute Genome Sequencing Center for Infectious Disease"/>
            <person name="Wu L."/>
            <person name="Ma J."/>
        </authorList>
    </citation>
    <scope>NUCLEOTIDE SEQUENCE [LARGE SCALE GENOMIC DNA]</scope>
    <source>
        <strain evidence="5 6">DT85</strain>
    </source>
</reference>
<dbReference type="PANTHER" id="PTHR34667:SF1">
    <property type="entry name" value="D-AMINOACYL-TRNA DEACYLASE"/>
    <property type="match status" value="1"/>
</dbReference>
<dbReference type="GO" id="GO:0008270">
    <property type="term" value="F:zinc ion binding"/>
    <property type="evidence" value="ECO:0007669"/>
    <property type="project" value="UniProtKB-UniRule"/>
</dbReference>
<comment type="function">
    <text evidence="4">D-aminoacyl-tRNA deacylase with broad substrate specificity. By recycling D-aminoacyl-tRNA to D-amino acids and free tRNA molecules, this enzyme counteracts the toxicity associated with the formation of D-aminoacyl-tRNA entities in vivo.</text>
</comment>
<dbReference type="GO" id="GO:0019478">
    <property type="term" value="P:D-amino acid catabolic process"/>
    <property type="evidence" value="ECO:0007669"/>
    <property type="project" value="UniProtKB-UniRule"/>
</dbReference>